<keyword evidence="2" id="KW-1185">Reference proteome</keyword>
<organism evidence="1 2">
    <name type="scientific">Caerostris extrusa</name>
    <name type="common">Bark spider</name>
    <name type="synonym">Caerostris bankana</name>
    <dbReference type="NCBI Taxonomy" id="172846"/>
    <lineage>
        <taxon>Eukaryota</taxon>
        <taxon>Metazoa</taxon>
        <taxon>Ecdysozoa</taxon>
        <taxon>Arthropoda</taxon>
        <taxon>Chelicerata</taxon>
        <taxon>Arachnida</taxon>
        <taxon>Araneae</taxon>
        <taxon>Araneomorphae</taxon>
        <taxon>Entelegynae</taxon>
        <taxon>Araneoidea</taxon>
        <taxon>Araneidae</taxon>
        <taxon>Caerostris</taxon>
    </lineage>
</organism>
<gene>
    <name evidence="1" type="primary">AVEN_27870_1</name>
    <name evidence="1" type="ORF">CEXT_678581</name>
</gene>
<name>A0AAV4UWL2_CAEEX</name>
<protein>
    <submittedName>
        <fullName evidence="1">Chitin-binding type-2 domain-containing protein</fullName>
    </submittedName>
</protein>
<proteinExistence type="predicted"/>
<comment type="caution">
    <text evidence="1">The sequence shown here is derived from an EMBL/GenBank/DDBJ whole genome shotgun (WGS) entry which is preliminary data.</text>
</comment>
<dbReference type="EMBL" id="BPLR01013621">
    <property type="protein sequence ID" value="GIY62467.1"/>
    <property type="molecule type" value="Genomic_DNA"/>
</dbReference>
<sequence>MTEMERQRIMNLFSTKMRPLNFWKRLQATTLTDDNRKDSPTSVTDPIRNEDFKLLASTNYLEFKNSEYSTTSLITTDVNIDPLTSSHVPDTISKPMDIMNVQNKKAAVDENEIFVSITIPTTTTIGIHSISENATSNSSQTDSNDNLVLTDLSFPNNSSFLKTSFKQHIENEMDLVDDTDSQTDNKLNELSIKVTPAPISSTPSQLTLNFNPISNKNSIATIGNGTHVSVSVTVRATAGISRLKWRRIPHGKKRKNLRLKNAPADMDFANNQDSYMDIILETSNEE</sequence>
<reference evidence="1 2" key="1">
    <citation type="submission" date="2021-06" db="EMBL/GenBank/DDBJ databases">
        <title>Caerostris extrusa draft genome.</title>
        <authorList>
            <person name="Kono N."/>
            <person name="Arakawa K."/>
        </authorList>
    </citation>
    <scope>NUCLEOTIDE SEQUENCE [LARGE SCALE GENOMIC DNA]</scope>
</reference>
<evidence type="ECO:0000313" key="1">
    <source>
        <dbReference type="EMBL" id="GIY62467.1"/>
    </source>
</evidence>
<dbReference type="Proteomes" id="UP001054945">
    <property type="component" value="Unassembled WGS sequence"/>
</dbReference>
<evidence type="ECO:0000313" key="2">
    <source>
        <dbReference type="Proteomes" id="UP001054945"/>
    </source>
</evidence>
<accession>A0AAV4UWL2</accession>
<dbReference type="AlphaFoldDB" id="A0AAV4UWL2"/>